<evidence type="ECO:0000313" key="5">
    <source>
        <dbReference type="EMBL" id="MDT0596065.1"/>
    </source>
</evidence>
<evidence type="ECO:0000256" key="3">
    <source>
        <dbReference type="ARBA" id="ARBA00023163"/>
    </source>
</evidence>
<protein>
    <submittedName>
        <fullName evidence="5">MarR family transcriptional regulator</fullName>
    </submittedName>
</protein>
<keyword evidence="6" id="KW-1185">Reference proteome</keyword>
<dbReference type="PANTHER" id="PTHR35790">
    <property type="entry name" value="HTH-TYPE TRANSCRIPTIONAL REGULATOR PCHR"/>
    <property type="match status" value="1"/>
</dbReference>
<dbReference type="SMART" id="SM00347">
    <property type="entry name" value="HTH_MARR"/>
    <property type="match status" value="1"/>
</dbReference>
<dbReference type="Proteomes" id="UP001253545">
    <property type="component" value="Unassembled WGS sequence"/>
</dbReference>
<dbReference type="EMBL" id="JAVRHX010000005">
    <property type="protein sequence ID" value="MDT0596065.1"/>
    <property type="molecule type" value="Genomic_DNA"/>
</dbReference>
<keyword evidence="1" id="KW-0805">Transcription regulation</keyword>
<dbReference type="Gene3D" id="1.10.10.10">
    <property type="entry name" value="Winged helix-like DNA-binding domain superfamily/Winged helix DNA-binding domain"/>
    <property type="match status" value="1"/>
</dbReference>
<dbReference type="PRINTS" id="PR00598">
    <property type="entry name" value="HTHMARR"/>
</dbReference>
<dbReference type="InterPro" id="IPR000835">
    <property type="entry name" value="HTH_MarR-typ"/>
</dbReference>
<evidence type="ECO:0000256" key="1">
    <source>
        <dbReference type="ARBA" id="ARBA00023015"/>
    </source>
</evidence>
<dbReference type="PROSITE" id="PS50995">
    <property type="entry name" value="HTH_MARR_2"/>
    <property type="match status" value="1"/>
</dbReference>
<feature type="domain" description="HTH marR-type" evidence="4">
    <location>
        <begin position="14"/>
        <end position="147"/>
    </location>
</feature>
<organism evidence="5 6">
    <name type="scientific">Glaciecola petra</name>
    <dbReference type="NCBI Taxonomy" id="3075602"/>
    <lineage>
        <taxon>Bacteria</taxon>
        <taxon>Pseudomonadati</taxon>
        <taxon>Pseudomonadota</taxon>
        <taxon>Gammaproteobacteria</taxon>
        <taxon>Alteromonadales</taxon>
        <taxon>Alteromonadaceae</taxon>
        <taxon>Glaciecola</taxon>
    </lineage>
</organism>
<keyword evidence="2" id="KW-0238">DNA-binding</keyword>
<name>A0ABU2ZTZ4_9ALTE</name>
<keyword evidence="3" id="KW-0804">Transcription</keyword>
<sequence>MSDNNKQTVLLTLERYLPYRLSILSNKVSTLVAQSYKDKFALSITEWRIMAVLGEYPGVSADEISLKTQIEKSLISRAIGQLLKRNLIDRQTSKEDKRRSEISLSETGYLVYSEIVPLSYEYEKQLLACLNEEEQNQLSDLIDRLYAHADHLKF</sequence>
<proteinExistence type="predicted"/>
<dbReference type="InterPro" id="IPR052067">
    <property type="entry name" value="Metal_resp_HTH_trans_reg"/>
</dbReference>
<reference evidence="5 6" key="1">
    <citation type="submission" date="2023-09" db="EMBL/GenBank/DDBJ databases">
        <authorList>
            <person name="Rey-Velasco X."/>
        </authorList>
    </citation>
    <scope>NUCLEOTIDE SEQUENCE [LARGE SCALE GENOMIC DNA]</scope>
    <source>
        <strain evidence="5 6">P117</strain>
    </source>
</reference>
<dbReference type="PANTHER" id="PTHR35790:SF4">
    <property type="entry name" value="HTH-TYPE TRANSCRIPTIONAL REGULATOR PCHR"/>
    <property type="match status" value="1"/>
</dbReference>
<dbReference type="RefSeq" id="WP_311369592.1">
    <property type="nucleotide sequence ID" value="NZ_JAVRHX010000005.1"/>
</dbReference>
<evidence type="ECO:0000256" key="2">
    <source>
        <dbReference type="ARBA" id="ARBA00023125"/>
    </source>
</evidence>
<accession>A0ABU2ZTZ4</accession>
<dbReference type="SUPFAM" id="SSF46785">
    <property type="entry name" value="Winged helix' DNA-binding domain"/>
    <property type="match status" value="1"/>
</dbReference>
<evidence type="ECO:0000259" key="4">
    <source>
        <dbReference type="PROSITE" id="PS50995"/>
    </source>
</evidence>
<gene>
    <name evidence="5" type="ORF">RM552_14520</name>
</gene>
<dbReference type="InterPro" id="IPR036388">
    <property type="entry name" value="WH-like_DNA-bd_sf"/>
</dbReference>
<dbReference type="Pfam" id="PF12802">
    <property type="entry name" value="MarR_2"/>
    <property type="match status" value="1"/>
</dbReference>
<dbReference type="InterPro" id="IPR036390">
    <property type="entry name" value="WH_DNA-bd_sf"/>
</dbReference>
<comment type="caution">
    <text evidence="5">The sequence shown here is derived from an EMBL/GenBank/DDBJ whole genome shotgun (WGS) entry which is preliminary data.</text>
</comment>
<evidence type="ECO:0000313" key="6">
    <source>
        <dbReference type="Proteomes" id="UP001253545"/>
    </source>
</evidence>